<sequence length="178" mass="19899">MVSCHALSLTYKCDGKWMYSSFEDGTVKIWDLRSVKVNAISLLARTHSSSFTADKYWSSYLILALGHQGSSESGQTIQSATILILVTGKDNALNNSDRELAVLCLKFVKSLKFHYPFQCLVPAVSSQPNHLTLKINHEWCARLPTPVEYFLNPSIQSSFSIGGVPVSHIADLFRMIHY</sequence>
<reference evidence="4" key="2">
    <citation type="submission" date="2022-01" db="EMBL/GenBank/DDBJ databases">
        <authorList>
            <person name="Yamashiro T."/>
            <person name="Shiraishi A."/>
            <person name="Satake H."/>
            <person name="Nakayama K."/>
        </authorList>
    </citation>
    <scope>NUCLEOTIDE SEQUENCE</scope>
</reference>
<dbReference type="Gene3D" id="2.130.10.10">
    <property type="entry name" value="YVTN repeat-like/Quinoprotein amine dehydrogenase"/>
    <property type="match status" value="1"/>
</dbReference>
<dbReference type="EMBL" id="BQNB010009450">
    <property type="protein sequence ID" value="GJS63698.1"/>
    <property type="molecule type" value="Genomic_DNA"/>
</dbReference>
<keyword evidence="2" id="KW-0677">Repeat</keyword>
<keyword evidence="5" id="KW-1185">Reference proteome</keyword>
<dbReference type="Proteomes" id="UP001151760">
    <property type="component" value="Unassembled WGS sequence"/>
</dbReference>
<name>A0ABQ4XFG0_9ASTR</name>
<dbReference type="PROSITE" id="PS00678">
    <property type="entry name" value="WD_REPEATS_1"/>
    <property type="match status" value="1"/>
</dbReference>
<dbReference type="InterPro" id="IPR036322">
    <property type="entry name" value="WD40_repeat_dom_sf"/>
</dbReference>
<organism evidence="4 5">
    <name type="scientific">Tanacetum coccineum</name>
    <dbReference type="NCBI Taxonomy" id="301880"/>
    <lineage>
        <taxon>Eukaryota</taxon>
        <taxon>Viridiplantae</taxon>
        <taxon>Streptophyta</taxon>
        <taxon>Embryophyta</taxon>
        <taxon>Tracheophyta</taxon>
        <taxon>Spermatophyta</taxon>
        <taxon>Magnoliopsida</taxon>
        <taxon>eudicotyledons</taxon>
        <taxon>Gunneridae</taxon>
        <taxon>Pentapetalae</taxon>
        <taxon>asterids</taxon>
        <taxon>campanulids</taxon>
        <taxon>Asterales</taxon>
        <taxon>Asteraceae</taxon>
        <taxon>Asteroideae</taxon>
        <taxon>Anthemideae</taxon>
        <taxon>Anthemidinae</taxon>
        <taxon>Tanacetum</taxon>
    </lineage>
</organism>
<evidence type="ECO:0000256" key="3">
    <source>
        <dbReference type="PROSITE-ProRule" id="PRU00221"/>
    </source>
</evidence>
<dbReference type="InterPro" id="IPR001680">
    <property type="entry name" value="WD40_rpt"/>
</dbReference>
<feature type="repeat" description="WD" evidence="3">
    <location>
        <begin position="8"/>
        <end position="40"/>
    </location>
</feature>
<evidence type="ECO:0000313" key="4">
    <source>
        <dbReference type="EMBL" id="GJS63698.1"/>
    </source>
</evidence>
<reference evidence="4" key="1">
    <citation type="journal article" date="2022" name="Int. J. Mol. Sci.">
        <title>Draft Genome of Tanacetum Coccineum: Genomic Comparison of Closely Related Tanacetum-Family Plants.</title>
        <authorList>
            <person name="Yamashiro T."/>
            <person name="Shiraishi A."/>
            <person name="Nakayama K."/>
            <person name="Satake H."/>
        </authorList>
    </citation>
    <scope>NUCLEOTIDE SEQUENCE</scope>
</reference>
<keyword evidence="1 3" id="KW-0853">WD repeat</keyword>
<comment type="caution">
    <text evidence="4">The sequence shown here is derived from an EMBL/GenBank/DDBJ whole genome shotgun (WGS) entry which is preliminary data.</text>
</comment>
<evidence type="ECO:0000256" key="2">
    <source>
        <dbReference type="ARBA" id="ARBA00022737"/>
    </source>
</evidence>
<gene>
    <name evidence="4" type="ORF">Tco_0678262</name>
</gene>
<evidence type="ECO:0000313" key="5">
    <source>
        <dbReference type="Proteomes" id="UP001151760"/>
    </source>
</evidence>
<evidence type="ECO:0000256" key="1">
    <source>
        <dbReference type="ARBA" id="ARBA00022574"/>
    </source>
</evidence>
<dbReference type="InterPro" id="IPR019775">
    <property type="entry name" value="WD40_repeat_CS"/>
</dbReference>
<protein>
    <submittedName>
        <fullName evidence="4">Protein LST8 homolog isoform X1</fullName>
    </submittedName>
</protein>
<dbReference type="SUPFAM" id="SSF50978">
    <property type="entry name" value="WD40 repeat-like"/>
    <property type="match status" value="1"/>
</dbReference>
<proteinExistence type="predicted"/>
<dbReference type="InterPro" id="IPR015943">
    <property type="entry name" value="WD40/YVTN_repeat-like_dom_sf"/>
</dbReference>
<accession>A0ABQ4XFG0</accession>
<dbReference type="PROSITE" id="PS50082">
    <property type="entry name" value="WD_REPEATS_2"/>
    <property type="match status" value="1"/>
</dbReference>